<comment type="subunit">
    <text evidence="3">Directly interacts with VCP. Interacts with UBQLN1. Forms a complex with VCP and UBQLN1.</text>
</comment>
<dbReference type="Gene3D" id="3.40.30.10">
    <property type="entry name" value="Glutaredoxin"/>
    <property type="match status" value="1"/>
</dbReference>
<dbReference type="EMBL" id="AP007167">
    <property type="protein sequence ID" value="BAE63348.1"/>
    <property type="molecule type" value="Genomic_DNA"/>
</dbReference>
<evidence type="ECO:0000259" key="7">
    <source>
        <dbReference type="PROSITE" id="PS50033"/>
    </source>
</evidence>
<dbReference type="Proteomes" id="UP000006564">
    <property type="component" value="Chromosome 6"/>
</dbReference>
<dbReference type="GO" id="GO:0036503">
    <property type="term" value="P:ERAD pathway"/>
    <property type="evidence" value="ECO:0007669"/>
    <property type="project" value="TreeGrafter"/>
</dbReference>
<feature type="compositionally biased region" description="Polar residues" evidence="6">
    <location>
        <begin position="450"/>
        <end position="461"/>
    </location>
</feature>
<dbReference type="GeneID" id="5996567"/>
<keyword evidence="2" id="KW-0834">Unfolded protein response</keyword>
<keyword evidence="9" id="KW-1185">Reference proteome</keyword>
<comment type="subcellular location">
    <subcellularLocation>
        <location evidence="1">Endoplasmic reticulum membrane</location>
        <topology evidence="1">Peripheral membrane protein</topology>
    </subcellularLocation>
</comment>
<protein>
    <recommendedName>
        <fullName evidence="4">UBX domain-containing protein 2</fullName>
    </recommendedName>
</protein>
<feature type="region of interest" description="Disordered" evidence="6">
    <location>
        <begin position="290"/>
        <end position="314"/>
    </location>
</feature>
<evidence type="ECO:0000256" key="5">
    <source>
        <dbReference type="ARBA" id="ARBA00046062"/>
    </source>
</evidence>
<dbReference type="SUPFAM" id="SSF52833">
    <property type="entry name" value="Thioredoxin-like"/>
    <property type="match status" value="1"/>
</dbReference>
<dbReference type="SUPFAM" id="SSF54236">
    <property type="entry name" value="Ubiquitin-like"/>
    <property type="match status" value="1"/>
</dbReference>
<accession>Q2U517</accession>
<dbReference type="GO" id="GO:0005789">
    <property type="term" value="C:endoplasmic reticulum membrane"/>
    <property type="evidence" value="ECO:0007669"/>
    <property type="project" value="UniProtKB-SubCell"/>
</dbReference>
<dbReference type="PANTHER" id="PTHR46424:SF1">
    <property type="entry name" value="UBX DOMAIN-CONTAINING PROTEIN 4"/>
    <property type="match status" value="1"/>
</dbReference>
<dbReference type="AlphaFoldDB" id="Q2U517"/>
<reference evidence="8 9" key="1">
    <citation type="journal article" date="2005" name="Nature">
        <title>Genome sequencing and analysis of Aspergillus oryzae.</title>
        <authorList>
            <person name="Machida M."/>
            <person name="Asai K."/>
            <person name="Sano M."/>
            <person name="Tanaka T."/>
            <person name="Kumagai T."/>
            <person name="Terai G."/>
            <person name="Kusumoto K."/>
            <person name="Arima T."/>
            <person name="Akita O."/>
            <person name="Kashiwagi Y."/>
            <person name="Abe K."/>
            <person name="Gomi K."/>
            <person name="Horiuchi H."/>
            <person name="Kitamoto K."/>
            <person name="Kobayashi T."/>
            <person name="Takeuchi M."/>
            <person name="Denning D.W."/>
            <person name="Galagan J.E."/>
            <person name="Nierman W.C."/>
            <person name="Yu J."/>
            <person name="Archer D.B."/>
            <person name="Bennett J.W."/>
            <person name="Bhatnagar D."/>
            <person name="Cleveland T.E."/>
            <person name="Fedorova N.D."/>
            <person name="Gotoh O."/>
            <person name="Horikawa H."/>
            <person name="Hosoyama A."/>
            <person name="Ichinomiya M."/>
            <person name="Igarashi R."/>
            <person name="Iwashita K."/>
            <person name="Juvvadi P.R."/>
            <person name="Kato M."/>
            <person name="Kato Y."/>
            <person name="Kin T."/>
            <person name="Kokubun A."/>
            <person name="Maeda H."/>
            <person name="Maeyama N."/>
            <person name="Maruyama J."/>
            <person name="Nagasaki H."/>
            <person name="Nakajima T."/>
            <person name="Oda K."/>
            <person name="Okada K."/>
            <person name="Paulsen I."/>
            <person name="Sakamoto K."/>
            <person name="Sawano T."/>
            <person name="Takahashi M."/>
            <person name="Takase K."/>
            <person name="Terabayashi Y."/>
            <person name="Wortman J."/>
            <person name="Yamada O."/>
            <person name="Yamagata Y."/>
            <person name="Anazawa H."/>
            <person name="Hata Y."/>
            <person name="Koide Y."/>
            <person name="Komori T."/>
            <person name="Koyama Y."/>
            <person name="Minetoki T."/>
            <person name="Suharnan S."/>
            <person name="Tanaka A."/>
            <person name="Isono K."/>
            <person name="Kuhara S."/>
            <person name="Ogasawara N."/>
            <person name="Kikuchi H."/>
        </authorList>
    </citation>
    <scope>NUCLEOTIDE SEQUENCE [LARGE SCALE GENOMIC DNA]</scope>
    <source>
        <strain evidence="9">ATCC 42149 / RIB 40</strain>
    </source>
</reference>
<dbReference type="RefSeq" id="XP_023092705.1">
    <property type="nucleotide sequence ID" value="XM_023238151.1"/>
</dbReference>
<feature type="compositionally biased region" description="Polar residues" evidence="6">
    <location>
        <begin position="290"/>
        <end position="300"/>
    </location>
</feature>
<feature type="domain" description="UBX" evidence="7">
    <location>
        <begin position="273"/>
        <end position="355"/>
    </location>
</feature>
<dbReference type="SMART" id="SM00166">
    <property type="entry name" value="UBX"/>
    <property type="match status" value="1"/>
</dbReference>
<feature type="compositionally biased region" description="Polar residues" evidence="6">
    <location>
        <begin position="131"/>
        <end position="142"/>
    </location>
</feature>
<dbReference type="GO" id="GO:0006986">
    <property type="term" value="P:response to unfolded protein"/>
    <property type="evidence" value="ECO:0007669"/>
    <property type="project" value="UniProtKB-KW"/>
</dbReference>
<dbReference type="OMA" id="FEPNNTS"/>
<feature type="compositionally biased region" description="Low complexity" evidence="6">
    <location>
        <begin position="408"/>
        <end position="437"/>
    </location>
</feature>
<sequence>MFFSGTLQEGIALAVSQAKAVICFVRDELHRYPLANQLDVFSTDNDQTSNLWEEDYFADKDFAQLLGSRSVLLRLTKDSQEATFLTSFCPVTKFPAVVVIKNGMLREYLVPDISKDDFHSRLKAVLEDSKPTTQPSLNSPAQGAQGHTANPSTSSHTASATAPQSEPSPAPAAAVPARAPASTEPPVTGSQRRPDQLEYNSLRAGGRTYRVETPSQAQKPQPKKQETPKPQGIGKPKDSTEEQKEPETKATKRSASVERTNTPADERKPQAPTPPKQYRLQVRLFDGSSIRSSFSPSQTIRGDVRPWIDSQPGDEKRPYNLKHILTPLPNRTLTIAEEEQTLAELGLGSTANLVMVPINTYTEAYSATGSSLPARAVSSAYGLVSSAVGTATGLVGSFFGYGQPTPSPSATSQASTSSPSPSGDGASRPRPSSSRGPIIRTLRDQRNEQNDSQFYNGNQLNFEPRQDSGR</sequence>
<dbReference type="InterPro" id="IPR036249">
    <property type="entry name" value="Thioredoxin-like_sf"/>
</dbReference>
<feature type="compositionally biased region" description="Low complexity" evidence="6">
    <location>
        <begin position="147"/>
        <end position="182"/>
    </location>
</feature>
<name>Q2U517_ASPOR</name>
<dbReference type="KEGG" id="aor:AO090020000115"/>
<feature type="region of interest" description="Disordered" evidence="6">
    <location>
        <begin position="404"/>
        <end position="470"/>
    </location>
</feature>
<gene>
    <name evidence="8" type="ORF">AO090020000115</name>
</gene>
<dbReference type="InterPro" id="IPR001012">
    <property type="entry name" value="UBX_dom"/>
</dbReference>
<dbReference type="PANTHER" id="PTHR46424">
    <property type="entry name" value="UBX DOMAIN-CONTAINING PROTEIN 4"/>
    <property type="match status" value="1"/>
</dbReference>
<evidence type="ECO:0000313" key="9">
    <source>
        <dbReference type="Proteomes" id="UP000006564"/>
    </source>
</evidence>
<proteinExistence type="predicted"/>
<evidence type="ECO:0000256" key="4">
    <source>
        <dbReference type="ARBA" id="ARBA00041575"/>
    </source>
</evidence>
<comment type="function">
    <text evidence="5">Involved in endoplasmic reticulum-associated protein degradation (ERAD). Acts as a platform to recruit both UBQLN1 and VCP to the ER during ERAD.</text>
</comment>
<evidence type="ECO:0000256" key="1">
    <source>
        <dbReference type="ARBA" id="ARBA00004406"/>
    </source>
</evidence>
<dbReference type="STRING" id="510516.Q2U517"/>
<dbReference type="Pfam" id="PF23187">
    <property type="entry name" value="UBX7_N"/>
    <property type="match status" value="1"/>
</dbReference>
<dbReference type="InterPro" id="IPR029071">
    <property type="entry name" value="Ubiquitin-like_domsf"/>
</dbReference>
<evidence type="ECO:0000313" key="8">
    <source>
        <dbReference type="EMBL" id="BAE63348.1"/>
    </source>
</evidence>
<dbReference type="PROSITE" id="PS50033">
    <property type="entry name" value="UBX"/>
    <property type="match status" value="1"/>
</dbReference>
<feature type="compositionally biased region" description="Polar residues" evidence="6">
    <location>
        <begin position="253"/>
        <end position="263"/>
    </location>
</feature>
<feature type="region of interest" description="Disordered" evidence="6">
    <location>
        <begin position="127"/>
        <end position="278"/>
    </location>
</feature>
<evidence type="ECO:0000256" key="3">
    <source>
        <dbReference type="ARBA" id="ARBA00038812"/>
    </source>
</evidence>
<dbReference type="HOGENOM" id="CLU_035996_1_1_1"/>
<feature type="compositionally biased region" description="Basic and acidic residues" evidence="6">
    <location>
        <begin position="235"/>
        <end position="250"/>
    </location>
</feature>
<dbReference type="Pfam" id="PF00789">
    <property type="entry name" value="UBX"/>
    <property type="match status" value="1"/>
</dbReference>
<dbReference type="CDD" id="cd01767">
    <property type="entry name" value="UBX"/>
    <property type="match status" value="1"/>
</dbReference>
<dbReference type="Gene3D" id="3.10.20.90">
    <property type="entry name" value="Phosphatidylinositol 3-kinase Catalytic Subunit, Chain A, domain 1"/>
    <property type="match status" value="1"/>
</dbReference>
<evidence type="ECO:0000256" key="2">
    <source>
        <dbReference type="ARBA" id="ARBA00023230"/>
    </source>
</evidence>
<dbReference type="EMBL" id="BA000054">
    <property type="protein sequence ID" value="BAE63348.1"/>
    <property type="molecule type" value="Genomic_DNA"/>
</dbReference>
<evidence type="ECO:0000256" key="6">
    <source>
        <dbReference type="SAM" id="MobiDB-lite"/>
    </source>
</evidence>
<organism evidence="8 9">
    <name type="scientific">Aspergillus oryzae (strain ATCC 42149 / RIB 40)</name>
    <name type="common">Yellow koji mold</name>
    <dbReference type="NCBI Taxonomy" id="510516"/>
    <lineage>
        <taxon>Eukaryota</taxon>
        <taxon>Fungi</taxon>
        <taxon>Dikarya</taxon>
        <taxon>Ascomycota</taxon>
        <taxon>Pezizomycotina</taxon>
        <taxon>Eurotiomycetes</taxon>
        <taxon>Eurotiomycetidae</taxon>
        <taxon>Eurotiales</taxon>
        <taxon>Aspergillaceae</taxon>
        <taxon>Aspergillus</taxon>
        <taxon>Aspergillus subgen. Circumdati</taxon>
    </lineage>
</organism>